<evidence type="ECO:0000313" key="2">
    <source>
        <dbReference type="EMBL" id="KNC76767.1"/>
    </source>
</evidence>
<evidence type="ECO:0000313" key="3">
    <source>
        <dbReference type="Proteomes" id="UP000054560"/>
    </source>
</evidence>
<gene>
    <name evidence="2" type="ORF">SARC_10749</name>
</gene>
<keyword evidence="3" id="KW-1185">Reference proteome</keyword>
<feature type="region of interest" description="Disordered" evidence="1">
    <location>
        <begin position="1"/>
        <end position="67"/>
    </location>
</feature>
<sequence>MVKRVRKSSPSIPNATSGVRPRPMMAPGAVRPGNPTMGSSMGPKNGPKSAPSMGGVKSASPAEDNNREIMRVIATEIEKPTPDTRKIINNLNVLQGNNYTKRTHVQDCIQRATRSSNTNLVALLSGILDSYK</sequence>
<dbReference type="AlphaFoldDB" id="A0A0L0FJ13"/>
<dbReference type="RefSeq" id="XP_014150669.1">
    <property type="nucleotide sequence ID" value="XM_014295194.1"/>
</dbReference>
<name>A0A0L0FJ13_9EUKA</name>
<dbReference type="GeneID" id="25911253"/>
<dbReference type="EMBL" id="KQ242969">
    <property type="protein sequence ID" value="KNC76767.1"/>
    <property type="molecule type" value="Genomic_DNA"/>
</dbReference>
<proteinExistence type="predicted"/>
<dbReference type="Proteomes" id="UP000054560">
    <property type="component" value="Unassembled WGS sequence"/>
</dbReference>
<evidence type="ECO:0000256" key="1">
    <source>
        <dbReference type="SAM" id="MobiDB-lite"/>
    </source>
</evidence>
<reference evidence="2 3" key="1">
    <citation type="submission" date="2011-02" db="EMBL/GenBank/DDBJ databases">
        <title>The Genome Sequence of Sphaeroforma arctica JP610.</title>
        <authorList>
            <consortium name="The Broad Institute Genome Sequencing Platform"/>
            <person name="Russ C."/>
            <person name="Cuomo C."/>
            <person name="Young S.K."/>
            <person name="Zeng Q."/>
            <person name="Gargeya S."/>
            <person name="Alvarado L."/>
            <person name="Berlin A."/>
            <person name="Chapman S.B."/>
            <person name="Chen Z."/>
            <person name="Freedman E."/>
            <person name="Gellesch M."/>
            <person name="Goldberg J."/>
            <person name="Griggs A."/>
            <person name="Gujja S."/>
            <person name="Heilman E."/>
            <person name="Heiman D."/>
            <person name="Howarth C."/>
            <person name="Mehta T."/>
            <person name="Neiman D."/>
            <person name="Pearson M."/>
            <person name="Roberts A."/>
            <person name="Saif S."/>
            <person name="Shea T."/>
            <person name="Shenoy N."/>
            <person name="Sisk P."/>
            <person name="Stolte C."/>
            <person name="Sykes S."/>
            <person name="White J."/>
            <person name="Yandava C."/>
            <person name="Burger G."/>
            <person name="Gray M.W."/>
            <person name="Holland P.W.H."/>
            <person name="King N."/>
            <person name="Lang F.B.F."/>
            <person name="Roger A.J."/>
            <person name="Ruiz-Trillo I."/>
            <person name="Haas B."/>
            <person name="Nusbaum C."/>
            <person name="Birren B."/>
        </authorList>
    </citation>
    <scope>NUCLEOTIDE SEQUENCE [LARGE SCALE GENOMIC DNA]</scope>
    <source>
        <strain evidence="2 3">JP610</strain>
    </source>
</reference>
<feature type="compositionally biased region" description="Polar residues" evidence="1">
    <location>
        <begin position="8"/>
        <end position="17"/>
    </location>
</feature>
<protein>
    <submittedName>
        <fullName evidence="2">Uncharacterized protein</fullName>
    </submittedName>
</protein>
<accession>A0A0L0FJ13</accession>
<organism evidence="2 3">
    <name type="scientific">Sphaeroforma arctica JP610</name>
    <dbReference type="NCBI Taxonomy" id="667725"/>
    <lineage>
        <taxon>Eukaryota</taxon>
        <taxon>Ichthyosporea</taxon>
        <taxon>Ichthyophonida</taxon>
        <taxon>Sphaeroforma</taxon>
    </lineage>
</organism>